<proteinExistence type="predicted"/>
<comment type="caution">
    <text evidence="2">The sequence shown here is derived from an EMBL/GenBank/DDBJ whole genome shotgun (WGS) entry which is preliminary data.</text>
</comment>
<dbReference type="EMBL" id="RAWG01000418">
    <property type="protein sequence ID" value="RKH32285.1"/>
    <property type="molecule type" value="Genomic_DNA"/>
</dbReference>
<dbReference type="RefSeq" id="WP_120629982.1">
    <property type="nucleotide sequence ID" value="NZ_RAWG01000418.1"/>
</dbReference>
<sequence length="75" mass="7928">MSNATVAGAAISKAFNTSQGLNATEQASLKGLTGDDRTRAEAQLMLQKQQESVAFASNIMKKLNEIAMSIIGNLK</sequence>
<dbReference type="AlphaFoldDB" id="A0A3A8MJ33"/>
<accession>A0A3A8MJ33</accession>
<dbReference type="Proteomes" id="UP000273405">
    <property type="component" value="Unassembled WGS sequence"/>
</dbReference>
<gene>
    <name evidence="1" type="ORF">D7X12_37440</name>
    <name evidence="2" type="ORF">D7X12_37455</name>
</gene>
<reference evidence="3" key="2">
    <citation type="submission" date="2018-09" db="EMBL/GenBank/DDBJ databases">
        <authorList>
            <person name="Livingstone P.G."/>
            <person name="Whitworth D.E."/>
        </authorList>
    </citation>
    <scope>NUCLEOTIDE SEQUENCE [LARGE SCALE GENOMIC DNA]</scope>
    <source>
        <strain evidence="3">CA040B</strain>
    </source>
</reference>
<keyword evidence="3" id="KW-1185">Reference proteome</keyword>
<protein>
    <recommendedName>
        <fullName evidence="4">Type III secretion protein</fullName>
    </recommendedName>
</protein>
<evidence type="ECO:0008006" key="4">
    <source>
        <dbReference type="Google" id="ProtNLM"/>
    </source>
</evidence>
<evidence type="ECO:0000313" key="3">
    <source>
        <dbReference type="Proteomes" id="UP000273405"/>
    </source>
</evidence>
<dbReference type="OrthoDB" id="5523757at2"/>
<evidence type="ECO:0000313" key="2">
    <source>
        <dbReference type="EMBL" id="RKH32287.1"/>
    </source>
</evidence>
<name>A0A3A8MJ33_9BACT</name>
<reference evidence="2" key="1">
    <citation type="submission" date="2018-09" db="EMBL/GenBank/DDBJ databases">
        <authorList>
            <person name="Parvin R."/>
            <person name="Begum J.A."/>
            <person name="Chowdhury E.H."/>
            <person name="Islam M.R."/>
            <person name="Harder T."/>
        </authorList>
    </citation>
    <scope>NUCLEOTIDE SEQUENCE</scope>
    <source>
        <strain evidence="2">CA040B</strain>
    </source>
</reference>
<evidence type="ECO:0000313" key="1">
    <source>
        <dbReference type="EMBL" id="RKH32285.1"/>
    </source>
</evidence>
<dbReference type="EMBL" id="RAWG01000418">
    <property type="protein sequence ID" value="RKH32287.1"/>
    <property type="molecule type" value="Genomic_DNA"/>
</dbReference>
<organism evidence="2 3">
    <name type="scientific">Corallococcus sicarius</name>
    <dbReference type="NCBI Taxonomy" id="2316726"/>
    <lineage>
        <taxon>Bacteria</taxon>
        <taxon>Pseudomonadati</taxon>
        <taxon>Myxococcota</taxon>
        <taxon>Myxococcia</taxon>
        <taxon>Myxococcales</taxon>
        <taxon>Cystobacterineae</taxon>
        <taxon>Myxococcaceae</taxon>
        <taxon>Corallococcus</taxon>
    </lineage>
</organism>